<dbReference type="PANTHER" id="PTHR30244:SF42">
    <property type="entry name" value="UDP-2-ACETAMIDO-2-DEOXY-3-OXO-D-GLUCURONATE AMINOTRANSFERASE"/>
    <property type="match status" value="1"/>
</dbReference>
<dbReference type="Gene3D" id="3.40.640.10">
    <property type="entry name" value="Type I PLP-dependent aspartate aminotransferase-like (Major domain)"/>
    <property type="match status" value="1"/>
</dbReference>
<reference evidence="4 5" key="1">
    <citation type="submission" date="2020-08" db="EMBL/GenBank/DDBJ databases">
        <title>Genomic Encyclopedia of Type Strains, Phase IV (KMG-IV): sequencing the most valuable type-strain genomes for metagenomic binning, comparative biology and taxonomic classification.</title>
        <authorList>
            <person name="Goeker M."/>
        </authorList>
    </citation>
    <scope>NUCLEOTIDE SEQUENCE [LARGE SCALE GENOMIC DNA]</scope>
    <source>
        <strain evidence="4 5">DSM 24448</strain>
    </source>
</reference>
<organism evidence="4 5">
    <name type="scientific">Brevundimonas halotolerans</name>
    <dbReference type="NCBI Taxonomy" id="69670"/>
    <lineage>
        <taxon>Bacteria</taxon>
        <taxon>Pseudomonadati</taxon>
        <taxon>Pseudomonadota</taxon>
        <taxon>Alphaproteobacteria</taxon>
        <taxon>Caulobacterales</taxon>
        <taxon>Caulobacteraceae</taxon>
        <taxon>Brevundimonas</taxon>
    </lineage>
</organism>
<dbReference type="SUPFAM" id="SSF53383">
    <property type="entry name" value="PLP-dependent transferases"/>
    <property type="match status" value="1"/>
</dbReference>
<dbReference type="InterPro" id="IPR015424">
    <property type="entry name" value="PyrdxlP-dep_Trfase"/>
</dbReference>
<dbReference type="RefSeq" id="WP_123285698.1">
    <property type="nucleotide sequence ID" value="NZ_JACIJB010000010.1"/>
</dbReference>
<name>A0A7W9E945_9CAUL</name>
<evidence type="ECO:0000256" key="1">
    <source>
        <dbReference type="PIRSR" id="PIRSR000390-1"/>
    </source>
</evidence>
<dbReference type="Proteomes" id="UP000548978">
    <property type="component" value="Unassembled WGS sequence"/>
</dbReference>
<comment type="caution">
    <text evidence="4">The sequence shown here is derived from an EMBL/GenBank/DDBJ whole genome shotgun (WGS) entry which is preliminary data.</text>
</comment>
<dbReference type="OrthoDB" id="9768668at2"/>
<keyword evidence="2 3" id="KW-0663">Pyridoxal phosphate</keyword>
<sequence>MQFIDLKTQYALLKPEIDARIQGVLDAQAFIQGPEVRELEAALADFSGAKRVVTCANGTDALQLALMALGIGVGDAVFVPSFTYTATAEVILLLGARPVFVDSDPDTFNIDFDSAEAAIEQTRKEGRLRPAALMTVDLFGLPVDYDRARDLADRQGLAFISDAAQGFGASFKGRRVGSGIADITTTSFFPAKPLGCYGDGGAVFTDDDRIAAVIRSICLHGKGQEKYDVVRVGVNSRLDTLQAAILIPKLAAFRDELEKRHAVAQRYTERLKGHVATPQLAEGDDRFAWAQYTVKVDDRDGVQARLKAAGIPSNVYYPRPMHLQSAYLEYGAGEGSLPAAEQLSRVVLSLPMHPYLSDNEVDQVSAALISALAPKD</sequence>
<feature type="active site" description="Proton acceptor" evidence="1">
    <location>
        <position position="192"/>
    </location>
</feature>
<dbReference type="CDD" id="cd00616">
    <property type="entry name" value="AHBA_syn"/>
    <property type="match status" value="1"/>
</dbReference>
<proteinExistence type="inferred from homology"/>
<dbReference type="PIRSF" id="PIRSF000390">
    <property type="entry name" value="PLP_StrS"/>
    <property type="match status" value="1"/>
</dbReference>
<dbReference type="AlphaFoldDB" id="A0A7W9E945"/>
<dbReference type="Gene3D" id="3.90.1150.10">
    <property type="entry name" value="Aspartate Aminotransferase, domain 1"/>
    <property type="match status" value="1"/>
</dbReference>
<comment type="similarity">
    <text evidence="3">Belongs to the DegT/DnrJ/EryC1 family.</text>
</comment>
<dbReference type="GO" id="GO:0000271">
    <property type="term" value="P:polysaccharide biosynthetic process"/>
    <property type="evidence" value="ECO:0007669"/>
    <property type="project" value="TreeGrafter"/>
</dbReference>
<dbReference type="InterPro" id="IPR015422">
    <property type="entry name" value="PyrdxlP-dep_Trfase_small"/>
</dbReference>
<dbReference type="InterPro" id="IPR000653">
    <property type="entry name" value="DegT/StrS_aminotransferase"/>
</dbReference>
<accession>A0A7W9E945</accession>
<dbReference type="Pfam" id="PF01041">
    <property type="entry name" value="DegT_DnrJ_EryC1"/>
    <property type="match status" value="1"/>
</dbReference>
<keyword evidence="5" id="KW-1185">Reference proteome</keyword>
<feature type="modified residue" description="N6-(pyridoxal phosphate)lysine" evidence="2">
    <location>
        <position position="192"/>
    </location>
</feature>
<dbReference type="PANTHER" id="PTHR30244">
    <property type="entry name" value="TRANSAMINASE"/>
    <property type="match status" value="1"/>
</dbReference>
<evidence type="ECO:0000313" key="4">
    <source>
        <dbReference type="EMBL" id="MBB5661405.1"/>
    </source>
</evidence>
<dbReference type="GO" id="GO:0008483">
    <property type="term" value="F:transaminase activity"/>
    <property type="evidence" value="ECO:0007669"/>
    <property type="project" value="TreeGrafter"/>
</dbReference>
<evidence type="ECO:0000256" key="3">
    <source>
        <dbReference type="RuleBase" id="RU004508"/>
    </source>
</evidence>
<evidence type="ECO:0000256" key="2">
    <source>
        <dbReference type="PIRSR" id="PIRSR000390-2"/>
    </source>
</evidence>
<protein>
    <submittedName>
        <fullName evidence="4">dTDP-4-amino-4,6-dideoxygalactose transaminase</fullName>
    </submittedName>
</protein>
<evidence type="ECO:0000313" key="5">
    <source>
        <dbReference type="Proteomes" id="UP000548978"/>
    </source>
</evidence>
<dbReference type="GO" id="GO:0030170">
    <property type="term" value="F:pyridoxal phosphate binding"/>
    <property type="evidence" value="ECO:0007669"/>
    <property type="project" value="TreeGrafter"/>
</dbReference>
<dbReference type="InterPro" id="IPR015421">
    <property type="entry name" value="PyrdxlP-dep_Trfase_major"/>
</dbReference>
<gene>
    <name evidence="4" type="ORF">FHS65_002166</name>
</gene>
<dbReference type="EMBL" id="JACIJB010000010">
    <property type="protein sequence ID" value="MBB5661405.1"/>
    <property type="molecule type" value="Genomic_DNA"/>
</dbReference>